<dbReference type="Proteomes" id="UP000242180">
    <property type="component" value="Unassembled WGS sequence"/>
</dbReference>
<evidence type="ECO:0000256" key="5">
    <source>
        <dbReference type="ARBA" id="ARBA00032829"/>
    </source>
</evidence>
<gene>
    <name evidence="8" type="ORF">BCR43DRAFT_438881</name>
</gene>
<dbReference type="PANTHER" id="PTHR42776">
    <property type="entry name" value="SERINE PEPTIDASE S9 FAMILY MEMBER"/>
    <property type="match status" value="1"/>
</dbReference>
<evidence type="ECO:0000256" key="4">
    <source>
        <dbReference type="ARBA" id="ARBA00022801"/>
    </source>
</evidence>
<protein>
    <recommendedName>
        <fullName evidence="5">Dipeptidyl-peptidase V</fullName>
    </recommendedName>
</protein>
<dbReference type="FunCoup" id="A0A1X2HHT3">
    <property type="interactions" value="28"/>
</dbReference>
<dbReference type="InterPro" id="IPR001375">
    <property type="entry name" value="Peptidase_S9_cat"/>
</dbReference>
<keyword evidence="4 8" id="KW-0378">Hydrolase</keyword>
<accession>A0A1X2HHT3</accession>
<comment type="similarity">
    <text evidence="1">Belongs to the peptidase S9C family.</text>
</comment>
<dbReference type="Gene3D" id="2.120.10.30">
    <property type="entry name" value="TolB, C-terminal domain"/>
    <property type="match status" value="2"/>
</dbReference>
<dbReference type="EMBL" id="MCGN01000004">
    <property type="protein sequence ID" value="ORY98006.1"/>
    <property type="molecule type" value="Genomic_DNA"/>
</dbReference>
<dbReference type="InterPro" id="IPR011042">
    <property type="entry name" value="6-blade_b-propeller_TolB-like"/>
</dbReference>
<sequence>MSATHSLLRSLILLLAIAMVATARSLTPQDVVSLPRPGAPAPAPNGLHAVYAQSVYHPAEDKTTRNLYLVDIEQGKTTPLTEPSFDTSQNDPFFLDDTHVAYFETAGEGVTQLHVRDIQNQTEPYRLTDFPVEFANVKYNAQKRLLAFSAQVYQQDGSLVYAKKRDAEIKETKRDTALVYDELMVRHWDSFVPEKKNNIFVVELELVDGKYKVAGEPRNLLARTGLESPIFPDGGASDYDISPNGDEIAFLAKIKGSATAWETSKFVYVVPTSGQSEPVVLNNDIPAAATSPTYAPSGALAYLQMMEPQYESDRNRIVLHKNGERVTIAEDWDRSPSSLAFSPDESVLYVTAEEHGRNKLFAIDLHKPSLSTILTLTETKAVSSVSVLPSNTLLFTASSMQSPNVIYTLDSTGKRRQIGPSADLAERLGEIQFSTPEEFLFEGALGDSVHGWLIKPADFDPSKKYPLAFLIHGGPQGAWSDSWSTRWNPQVFAGAGFVVVAINPHGSTGYGQKFTDSIKHNWGSHPYHDLEKGVDYILSKYDFIDPDRLTALGASYGGYMINWLNGHTNRFKAFVNHDGMFSTINTYYTTEELYFPEREFGGPPYHALSRVVYERWSPSNYVQNWKTPTLVIHGKRKR</sequence>
<proteinExistence type="inferred from homology"/>
<feature type="signal peptide" evidence="6">
    <location>
        <begin position="1"/>
        <end position="23"/>
    </location>
</feature>
<dbReference type="AlphaFoldDB" id="A0A1X2HHT3"/>
<dbReference type="PANTHER" id="PTHR42776:SF13">
    <property type="entry name" value="DIPEPTIDYL-PEPTIDASE 5"/>
    <property type="match status" value="1"/>
</dbReference>
<evidence type="ECO:0000259" key="7">
    <source>
        <dbReference type="Pfam" id="PF00326"/>
    </source>
</evidence>
<keyword evidence="9" id="KW-1185">Reference proteome</keyword>
<dbReference type="FunFam" id="3.40.50.1820:FF:000028">
    <property type="entry name" value="S9 family peptidase"/>
    <property type="match status" value="1"/>
</dbReference>
<dbReference type="OMA" id="YKHWDEW"/>
<keyword evidence="2" id="KW-0645">Protease</keyword>
<comment type="caution">
    <text evidence="8">The sequence shown here is derived from an EMBL/GenBank/DDBJ whole genome shotgun (WGS) entry which is preliminary data.</text>
</comment>
<dbReference type="InParanoid" id="A0A1X2HHT3"/>
<dbReference type="Pfam" id="PF00326">
    <property type="entry name" value="Peptidase_S9"/>
    <property type="match status" value="1"/>
</dbReference>
<evidence type="ECO:0000256" key="1">
    <source>
        <dbReference type="ARBA" id="ARBA00010040"/>
    </source>
</evidence>
<dbReference type="GO" id="GO:0006508">
    <property type="term" value="P:proteolysis"/>
    <property type="evidence" value="ECO:0007669"/>
    <property type="project" value="UniProtKB-KW"/>
</dbReference>
<evidence type="ECO:0000313" key="8">
    <source>
        <dbReference type="EMBL" id="ORY98006.1"/>
    </source>
</evidence>
<evidence type="ECO:0000256" key="3">
    <source>
        <dbReference type="ARBA" id="ARBA00022729"/>
    </source>
</evidence>
<organism evidence="8 9">
    <name type="scientific">Syncephalastrum racemosum</name>
    <name type="common">Filamentous fungus</name>
    <dbReference type="NCBI Taxonomy" id="13706"/>
    <lineage>
        <taxon>Eukaryota</taxon>
        <taxon>Fungi</taxon>
        <taxon>Fungi incertae sedis</taxon>
        <taxon>Mucoromycota</taxon>
        <taxon>Mucoromycotina</taxon>
        <taxon>Mucoromycetes</taxon>
        <taxon>Mucorales</taxon>
        <taxon>Syncephalastraceae</taxon>
        <taxon>Syncephalastrum</taxon>
    </lineage>
</organism>
<dbReference type="STRING" id="13706.A0A1X2HHT3"/>
<evidence type="ECO:0000256" key="2">
    <source>
        <dbReference type="ARBA" id="ARBA00022670"/>
    </source>
</evidence>
<dbReference type="GO" id="GO:0004252">
    <property type="term" value="F:serine-type endopeptidase activity"/>
    <property type="evidence" value="ECO:0007669"/>
    <property type="project" value="TreeGrafter"/>
</dbReference>
<evidence type="ECO:0000313" key="9">
    <source>
        <dbReference type="Proteomes" id="UP000242180"/>
    </source>
</evidence>
<dbReference type="SUPFAM" id="SSF53474">
    <property type="entry name" value="alpha/beta-Hydrolases"/>
    <property type="match status" value="1"/>
</dbReference>
<feature type="chain" id="PRO_5012349183" description="Dipeptidyl-peptidase V" evidence="6">
    <location>
        <begin position="24"/>
        <end position="638"/>
    </location>
</feature>
<feature type="domain" description="Peptidase S9 prolyl oligopeptidase catalytic" evidence="7">
    <location>
        <begin position="483"/>
        <end position="635"/>
    </location>
</feature>
<dbReference type="InterPro" id="IPR029058">
    <property type="entry name" value="AB_hydrolase_fold"/>
</dbReference>
<keyword evidence="3 6" id="KW-0732">Signal</keyword>
<name>A0A1X2HHT3_SYNRA</name>
<dbReference type="Gene3D" id="3.40.50.1820">
    <property type="entry name" value="alpha/beta hydrolase"/>
    <property type="match status" value="1"/>
</dbReference>
<dbReference type="SUPFAM" id="SSF82171">
    <property type="entry name" value="DPP6 N-terminal domain-like"/>
    <property type="match status" value="1"/>
</dbReference>
<reference evidence="8 9" key="1">
    <citation type="submission" date="2016-07" db="EMBL/GenBank/DDBJ databases">
        <title>Pervasive Adenine N6-methylation of Active Genes in Fungi.</title>
        <authorList>
            <consortium name="DOE Joint Genome Institute"/>
            <person name="Mondo S.J."/>
            <person name="Dannebaum R.O."/>
            <person name="Kuo R.C."/>
            <person name="Labutti K."/>
            <person name="Haridas S."/>
            <person name="Kuo A."/>
            <person name="Salamov A."/>
            <person name="Ahrendt S.R."/>
            <person name="Lipzen A."/>
            <person name="Sullivan W."/>
            <person name="Andreopoulos W.B."/>
            <person name="Clum A."/>
            <person name="Lindquist E."/>
            <person name="Daum C."/>
            <person name="Ramamoorthy G.K."/>
            <person name="Gryganskyi A."/>
            <person name="Culley D."/>
            <person name="Magnuson J.K."/>
            <person name="James T.Y."/>
            <person name="O'Malley M.A."/>
            <person name="Stajich J.E."/>
            <person name="Spatafora J.W."/>
            <person name="Visel A."/>
            <person name="Grigoriev I.V."/>
        </authorList>
    </citation>
    <scope>NUCLEOTIDE SEQUENCE [LARGE SCALE GENOMIC DNA]</scope>
    <source>
        <strain evidence="8 9">NRRL 2496</strain>
    </source>
</reference>
<evidence type="ECO:0000256" key="6">
    <source>
        <dbReference type="SAM" id="SignalP"/>
    </source>
</evidence>
<dbReference type="OrthoDB" id="416344at2759"/>